<name>A0A3P7Q678_CYLGO</name>
<evidence type="ECO:0008006" key="3">
    <source>
        <dbReference type="Google" id="ProtNLM"/>
    </source>
</evidence>
<protein>
    <recommendedName>
        <fullName evidence="3">MULE transposase domain-containing protein</fullName>
    </recommendedName>
</protein>
<evidence type="ECO:0000313" key="1">
    <source>
        <dbReference type="EMBL" id="VDN27432.1"/>
    </source>
</evidence>
<keyword evidence="2" id="KW-1185">Reference proteome</keyword>
<proteinExistence type="predicted"/>
<reference evidence="1 2" key="1">
    <citation type="submission" date="2018-11" db="EMBL/GenBank/DDBJ databases">
        <authorList>
            <consortium name="Pathogen Informatics"/>
        </authorList>
    </citation>
    <scope>NUCLEOTIDE SEQUENCE [LARGE SCALE GENOMIC DNA]</scope>
</reference>
<accession>A0A3P7Q678</accession>
<dbReference type="AlphaFoldDB" id="A0A3P7Q678"/>
<dbReference type="OrthoDB" id="5864342at2759"/>
<dbReference type="Proteomes" id="UP000271889">
    <property type="component" value="Unassembled WGS sequence"/>
</dbReference>
<dbReference type="EMBL" id="UYRV01112331">
    <property type="protein sequence ID" value="VDN27432.1"/>
    <property type="molecule type" value="Genomic_DNA"/>
</dbReference>
<sequence>MRPSEASYATTLSLNRFRRVLTALLRGHTFEHLRTNATYQVYRCTGCWLAVDCRNTMIAIIDGVPLYAITTKKDVRTYELIFAQLKKEMERAGPAGRLRIVPDNKRASSGAARKVPPTASVEGCAFHLAVAWNRKKDSLGLRKFFKGDEADNLVTLVEYRKRLYLLATTSL</sequence>
<gene>
    <name evidence="1" type="ORF">CGOC_LOCUS10656</name>
</gene>
<evidence type="ECO:0000313" key="2">
    <source>
        <dbReference type="Proteomes" id="UP000271889"/>
    </source>
</evidence>
<organism evidence="1 2">
    <name type="scientific">Cylicostephanus goldi</name>
    <name type="common">Nematode worm</name>
    <dbReference type="NCBI Taxonomy" id="71465"/>
    <lineage>
        <taxon>Eukaryota</taxon>
        <taxon>Metazoa</taxon>
        <taxon>Ecdysozoa</taxon>
        <taxon>Nematoda</taxon>
        <taxon>Chromadorea</taxon>
        <taxon>Rhabditida</taxon>
        <taxon>Rhabditina</taxon>
        <taxon>Rhabditomorpha</taxon>
        <taxon>Strongyloidea</taxon>
        <taxon>Strongylidae</taxon>
        <taxon>Cylicostephanus</taxon>
    </lineage>
</organism>